<gene>
    <name evidence="7" type="ORF">HK097_008763</name>
</gene>
<evidence type="ECO:0000313" key="8">
    <source>
        <dbReference type="Proteomes" id="UP001212841"/>
    </source>
</evidence>
<evidence type="ECO:0000256" key="4">
    <source>
        <dbReference type="ARBA" id="ARBA00023136"/>
    </source>
</evidence>
<evidence type="ECO:0000256" key="2">
    <source>
        <dbReference type="ARBA" id="ARBA00022692"/>
    </source>
</evidence>
<dbReference type="InterPro" id="IPR008417">
    <property type="entry name" value="BAP29/BAP31"/>
</dbReference>
<comment type="caution">
    <text evidence="7">The sequence shown here is derived from an EMBL/GenBank/DDBJ whole genome shotgun (WGS) entry which is preliminary data.</text>
</comment>
<feature type="transmembrane region" description="Helical" evidence="5">
    <location>
        <begin position="30"/>
        <end position="51"/>
    </location>
</feature>
<keyword evidence="5" id="KW-0653">Protein transport</keyword>
<name>A0AAD5SC08_9FUNG</name>
<sequence length="294" mass="31417">MEAAATAAAQGASAASKVNASTPTTGTGTPLMIVVTYLLYVQCALIVLLALPYHVPYRKELMQYIHNSPKLWQIRVVFVCINATLGVLLADTFLRLDRTTAQITALQSQHLSGINPGAAPAMDASSHVTSLSELFSSRFRGQRDFYVISFTLFTSTVLYQLHLLLIKLGRYRQERNELRTRLYPSKYPPQQSAAEVVKQRVAGATQAVIDAKDRAINTVAATAADAKNKVVDATSAASQSVSAATQGVSDSFHGKAAAAEGPVVDKTAPVVTPAVTVTPISVVETRKGYVVPAE</sequence>
<organism evidence="7 8">
    <name type="scientific">Rhizophlyctis rosea</name>
    <dbReference type="NCBI Taxonomy" id="64517"/>
    <lineage>
        <taxon>Eukaryota</taxon>
        <taxon>Fungi</taxon>
        <taxon>Fungi incertae sedis</taxon>
        <taxon>Chytridiomycota</taxon>
        <taxon>Chytridiomycota incertae sedis</taxon>
        <taxon>Chytridiomycetes</taxon>
        <taxon>Rhizophlyctidales</taxon>
        <taxon>Rhizophlyctidaceae</taxon>
        <taxon>Rhizophlyctis</taxon>
    </lineage>
</organism>
<dbReference type="PANTHER" id="PTHR12701:SF20">
    <property type="entry name" value="ENDOPLASMIC RETICULUM TRANSMEMBRANE PROTEIN"/>
    <property type="match status" value="1"/>
</dbReference>
<evidence type="ECO:0000313" key="7">
    <source>
        <dbReference type="EMBL" id="KAJ3050275.1"/>
    </source>
</evidence>
<evidence type="ECO:0000256" key="1">
    <source>
        <dbReference type="ARBA" id="ARBA00004141"/>
    </source>
</evidence>
<keyword evidence="5" id="KW-0256">Endoplasmic reticulum</keyword>
<feature type="domain" description="BAP29/BAP31 transmembrane" evidence="6">
    <location>
        <begin position="32"/>
        <end position="174"/>
    </location>
</feature>
<keyword evidence="8" id="KW-1185">Reference proteome</keyword>
<comment type="similarity">
    <text evidence="5">Belongs to the BCAP29/BCAP31 family.</text>
</comment>
<feature type="transmembrane region" description="Helical" evidence="5">
    <location>
        <begin position="72"/>
        <end position="90"/>
    </location>
</feature>
<proteinExistence type="inferred from homology"/>
<keyword evidence="3 5" id="KW-1133">Transmembrane helix</keyword>
<protein>
    <recommendedName>
        <fullName evidence="5">Endoplasmic reticulum transmembrane protein</fullName>
    </recommendedName>
</protein>
<keyword evidence="5" id="KW-0813">Transport</keyword>
<keyword evidence="2 5" id="KW-0812">Transmembrane</keyword>
<keyword evidence="5" id="KW-0931">ER-Golgi transport</keyword>
<accession>A0AAD5SC08</accession>
<dbReference type="AlphaFoldDB" id="A0AAD5SC08"/>
<comment type="function">
    <text evidence="5">May play a role in anterograde transport of membrane proteins from the endoplasmic reticulum to the Golgi.</text>
</comment>
<evidence type="ECO:0000256" key="5">
    <source>
        <dbReference type="RuleBase" id="RU367026"/>
    </source>
</evidence>
<comment type="subcellular location">
    <subcellularLocation>
        <location evidence="5">Endoplasmic reticulum membrane</location>
        <topology evidence="5">Multi-pass membrane protein</topology>
    </subcellularLocation>
    <subcellularLocation>
        <location evidence="1">Membrane</location>
        <topology evidence="1">Multi-pass membrane protein</topology>
    </subcellularLocation>
</comment>
<dbReference type="Proteomes" id="UP001212841">
    <property type="component" value="Unassembled WGS sequence"/>
</dbReference>
<dbReference type="PANTHER" id="PTHR12701">
    <property type="entry name" value="BCR-ASSOCIATED PROTEIN, BAP"/>
    <property type="match status" value="1"/>
</dbReference>
<keyword evidence="4 5" id="KW-0472">Membrane</keyword>
<evidence type="ECO:0000259" key="6">
    <source>
        <dbReference type="Pfam" id="PF05529"/>
    </source>
</evidence>
<feature type="transmembrane region" description="Helical" evidence="5">
    <location>
        <begin position="145"/>
        <end position="166"/>
    </location>
</feature>
<dbReference type="GO" id="GO:0006888">
    <property type="term" value="P:endoplasmic reticulum to Golgi vesicle-mediated transport"/>
    <property type="evidence" value="ECO:0007669"/>
    <property type="project" value="UniProtKB-UniRule"/>
</dbReference>
<dbReference type="InterPro" id="IPR040463">
    <property type="entry name" value="BAP29/BAP31_N"/>
</dbReference>
<dbReference type="GO" id="GO:0006886">
    <property type="term" value="P:intracellular protein transport"/>
    <property type="evidence" value="ECO:0007669"/>
    <property type="project" value="UniProtKB-UniRule"/>
</dbReference>
<evidence type="ECO:0000256" key="3">
    <source>
        <dbReference type="ARBA" id="ARBA00022989"/>
    </source>
</evidence>
<dbReference type="GO" id="GO:0070973">
    <property type="term" value="P:protein localization to endoplasmic reticulum exit site"/>
    <property type="evidence" value="ECO:0007669"/>
    <property type="project" value="UniProtKB-UniRule"/>
</dbReference>
<dbReference type="Pfam" id="PF05529">
    <property type="entry name" value="Bap31"/>
    <property type="match status" value="1"/>
</dbReference>
<dbReference type="GO" id="GO:0005789">
    <property type="term" value="C:endoplasmic reticulum membrane"/>
    <property type="evidence" value="ECO:0007669"/>
    <property type="project" value="UniProtKB-SubCell"/>
</dbReference>
<reference evidence="7" key="1">
    <citation type="submission" date="2020-05" db="EMBL/GenBank/DDBJ databases">
        <title>Phylogenomic resolution of chytrid fungi.</title>
        <authorList>
            <person name="Stajich J.E."/>
            <person name="Amses K."/>
            <person name="Simmons R."/>
            <person name="Seto K."/>
            <person name="Myers J."/>
            <person name="Bonds A."/>
            <person name="Quandt C.A."/>
            <person name="Barry K."/>
            <person name="Liu P."/>
            <person name="Grigoriev I."/>
            <person name="Longcore J.E."/>
            <person name="James T.Y."/>
        </authorList>
    </citation>
    <scope>NUCLEOTIDE SEQUENCE</scope>
    <source>
        <strain evidence="7">JEL0318</strain>
    </source>
</reference>
<dbReference type="EMBL" id="JADGJD010000533">
    <property type="protein sequence ID" value="KAJ3050275.1"/>
    <property type="molecule type" value="Genomic_DNA"/>
</dbReference>